<dbReference type="AlphaFoldDB" id="A0A0G4FRV9"/>
<comment type="similarity">
    <text evidence="1">Belongs to the short-chain dehydrogenases/reductases (SDR) family.</text>
</comment>
<accession>A0A0G4FRV9</accession>
<dbReference type="InterPro" id="IPR002347">
    <property type="entry name" value="SDR_fam"/>
</dbReference>
<dbReference type="InterPro" id="IPR036291">
    <property type="entry name" value="NAD(P)-bd_dom_sf"/>
</dbReference>
<organism evidence="3 4">
    <name type="scientific">Vitrella brassicaformis (strain CCMP3155)</name>
    <dbReference type="NCBI Taxonomy" id="1169540"/>
    <lineage>
        <taxon>Eukaryota</taxon>
        <taxon>Sar</taxon>
        <taxon>Alveolata</taxon>
        <taxon>Colpodellida</taxon>
        <taxon>Vitrellaceae</taxon>
        <taxon>Vitrella</taxon>
    </lineage>
</organism>
<dbReference type="InParanoid" id="A0A0G4FRV9"/>
<gene>
    <name evidence="3" type="ORF">Vbra_21672</name>
</gene>
<protein>
    <submittedName>
        <fullName evidence="3">Uncharacterized protein</fullName>
    </submittedName>
</protein>
<dbReference type="PANTHER" id="PTHR43008:SF4">
    <property type="entry name" value="CHAIN DEHYDROGENASE, PUTATIVE (AFU_ORTHOLOGUE AFUA_4G08710)-RELATED"/>
    <property type="match status" value="1"/>
</dbReference>
<keyword evidence="4" id="KW-1185">Reference proteome</keyword>
<dbReference type="SUPFAM" id="SSF51735">
    <property type="entry name" value="NAD(P)-binding Rossmann-fold domains"/>
    <property type="match status" value="1"/>
</dbReference>
<evidence type="ECO:0000256" key="2">
    <source>
        <dbReference type="ARBA" id="ARBA00023002"/>
    </source>
</evidence>
<evidence type="ECO:0000313" key="3">
    <source>
        <dbReference type="EMBL" id="CEM17408.1"/>
    </source>
</evidence>
<dbReference type="GO" id="GO:0016616">
    <property type="term" value="F:oxidoreductase activity, acting on the CH-OH group of donors, NAD or NADP as acceptor"/>
    <property type="evidence" value="ECO:0007669"/>
    <property type="project" value="UniProtKB-ARBA"/>
</dbReference>
<dbReference type="EMBL" id="CDMY01000488">
    <property type="protein sequence ID" value="CEM17408.1"/>
    <property type="molecule type" value="Genomic_DNA"/>
</dbReference>
<reference evidence="3 4" key="1">
    <citation type="submission" date="2014-11" db="EMBL/GenBank/DDBJ databases">
        <authorList>
            <person name="Zhu J."/>
            <person name="Qi W."/>
            <person name="Song R."/>
        </authorList>
    </citation>
    <scope>NUCLEOTIDE SEQUENCE [LARGE SCALE GENOMIC DNA]</scope>
</reference>
<proteinExistence type="inferred from homology"/>
<dbReference type="GO" id="GO:0050664">
    <property type="term" value="F:oxidoreductase activity, acting on NAD(P)H, oxygen as acceptor"/>
    <property type="evidence" value="ECO:0007669"/>
    <property type="project" value="TreeGrafter"/>
</dbReference>
<dbReference type="Proteomes" id="UP000041254">
    <property type="component" value="Unassembled WGS sequence"/>
</dbReference>
<dbReference type="CDD" id="cd05233">
    <property type="entry name" value="SDR_c"/>
    <property type="match status" value="1"/>
</dbReference>
<dbReference type="Pfam" id="PF00106">
    <property type="entry name" value="adh_short"/>
    <property type="match status" value="1"/>
</dbReference>
<dbReference type="VEuPathDB" id="CryptoDB:Vbra_21672"/>
<evidence type="ECO:0000313" key="4">
    <source>
        <dbReference type="Proteomes" id="UP000041254"/>
    </source>
</evidence>
<dbReference type="OrthoDB" id="449064at2759"/>
<dbReference type="STRING" id="1169540.A0A0G4FRV9"/>
<dbReference type="Gene3D" id="3.40.50.720">
    <property type="entry name" value="NAD(P)-binding Rossmann-like Domain"/>
    <property type="match status" value="1"/>
</dbReference>
<evidence type="ECO:0000256" key="1">
    <source>
        <dbReference type="ARBA" id="ARBA00006484"/>
    </source>
</evidence>
<dbReference type="PANTHER" id="PTHR43008">
    <property type="entry name" value="BENZIL REDUCTASE"/>
    <property type="match status" value="1"/>
</dbReference>
<sequence length="241" mass="27114">MQERNGLLSLARVRGSVLRFAALSPTTAFTYLLADIRRPEAWSDIVGALRAREGANVRYLVHDAAVGEPERVGHISLEQFQDAMETNVTAPLFLSQELLPLLERSQPPGRILHVGAGIAHRPQVGSLTYGVTKAAFHRLYEQLRLELPTMGKVRIASVRPGTVDTPGLTKLIETPATQLPDVEYLRGMRDRGELYTADEAAEFIRFVLKDVQDDDEYSREEWNIRDSWHHSRWKKDTTGNG</sequence>
<keyword evidence="2" id="KW-0560">Oxidoreductase</keyword>
<name>A0A0G4FRV9_VITBC</name>
<dbReference type="OMA" id="VCLANEY"/>